<proteinExistence type="predicted"/>
<protein>
    <submittedName>
        <fullName evidence="1">Uncharacterized protein</fullName>
    </submittedName>
</protein>
<accession>A0A0A9BII6</accession>
<dbReference type="EMBL" id="GBRH01234739">
    <property type="protein sequence ID" value="JAD63156.1"/>
    <property type="molecule type" value="Transcribed_RNA"/>
</dbReference>
<sequence length="30" mass="3458">MHKYKHKCIRDWSDHSNFTNQAKGIGGKVA</sequence>
<name>A0A0A9BII6_ARUDO</name>
<evidence type="ECO:0000313" key="1">
    <source>
        <dbReference type="EMBL" id="JAD63156.1"/>
    </source>
</evidence>
<reference evidence="1" key="2">
    <citation type="journal article" date="2015" name="Data Brief">
        <title>Shoot transcriptome of the giant reed, Arundo donax.</title>
        <authorList>
            <person name="Barrero R.A."/>
            <person name="Guerrero F.D."/>
            <person name="Moolhuijzen P."/>
            <person name="Goolsby J.A."/>
            <person name="Tidwell J."/>
            <person name="Bellgard S.E."/>
            <person name="Bellgard M.I."/>
        </authorList>
    </citation>
    <scope>NUCLEOTIDE SEQUENCE</scope>
    <source>
        <tissue evidence="1">Shoot tissue taken approximately 20 cm above the soil surface</tissue>
    </source>
</reference>
<organism evidence="1">
    <name type="scientific">Arundo donax</name>
    <name type="common">Giant reed</name>
    <name type="synonym">Donax arundinaceus</name>
    <dbReference type="NCBI Taxonomy" id="35708"/>
    <lineage>
        <taxon>Eukaryota</taxon>
        <taxon>Viridiplantae</taxon>
        <taxon>Streptophyta</taxon>
        <taxon>Embryophyta</taxon>
        <taxon>Tracheophyta</taxon>
        <taxon>Spermatophyta</taxon>
        <taxon>Magnoliopsida</taxon>
        <taxon>Liliopsida</taxon>
        <taxon>Poales</taxon>
        <taxon>Poaceae</taxon>
        <taxon>PACMAD clade</taxon>
        <taxon>Arundinoideae</taxon>
        <taxon>Arundineae</taxon>
        <taxon>Arundo</taxon>
    </lineage>
</organism>
<reference evidence="1" key="1">
    <citation type="submission" date="2014-09" db="EMBL/GenBank/DDBJ databases">
        <authorList>
            <person name="Magalhaes I.L.F."/>
            <person name="Oliveira U."/>
            <person name="Santos F.R."/>
            <person name="Vidigal T.H.D.A."/>
            <person name="Brescovit A.D."/>
            <person name="Santos A.J."/>
        </authorList>
    </citation>
    <scope>NUCLEOTIDE SEQUENCE</scope>
    <source>
        <tissue evidence="1">Shoot tissue taken approximately 20 cm above the soil surface</tissue>
    </source>
</reference>
<dbReference type="AlphaFoldDB" id="A0A0A9BII6"/>